<sequence>MKEDAILLAGIEDKINQCQEYYITTHTTFLDMRQRTLAEGICRRYPGLQYAFYGGYVDAERTAAVFLPDYATLEDANPLALLRIHQDGRRPLSHRDYLGALTGLGIKREIIGDILVREDGADIVILKDMSEFLLYHFDKAGRTSLRGEVIDTSQIIVPEGSFEEKRDTVASLRLDNLISSGFSLSRGRAMEAISAGLVYVNGLQTEKADRQMKEGDRLVLRGKGKILLQAIGGVTRKDRISIVLKKYL</sequence>
<dbReference type="Proteomes" id="UP000594014">
    <property type="component" value="Chromosome"/>
</dbReference>
<dbReference type="EMBL" id="CP042469">
    <property type="protein sequence ID" value="QOX64756.1"/>
    <property type="molecule type" value="Genomic_DNA"/>
</dbReference>
<proteinExistence type="predicted"/>
<gene>
    <name evidence="1" type="ORF">FRZ06_16090</name>
</gene>
<evidence type="ECO:0000313" key="1">
    <source>
        <dbReference type="EMBL" id="QOX64756.1"/>
    </source>
</evidence>
<protein>
    <submittedName>
        <fullName evidence="1">RNA-binding protein</fullName>
    </submittedName>
</protein>
<evidence type="ECO:0000313" key="2">
    <source>
        <dbReference type="Proteomes" id="UP000594014"/>
    </source>
</evidence>
<organism evidence="1 2">
    <name type="scientific">Anoxybacterium hadale</name>
    <dbReference type="NCBI Taxonomy" id="3408580"/>
    <lineage>
        <taxon>Bacteria</taxon>
        <taxon>Bacillati</taxon>
        <taxon>Bacillota</taxon>
        <taxon>Clostridia</taxon>
        <taxon>Peptostreptococcales</taxon>
        <taxon>Anaerovoracaceae</taxon>
        <taxon>Anoxybacterium</taxon>
    </lineage>
</organism>
<accession>A0ACD1AEV4</accession>
<name>A0ACD1AEV4_9FIRM</name>
<keyword evidence="2" id="KW-1185">Reference proteome</keyword>
<reference evidence="1" key="1">
    <citation type="submission" date="2019-08" db="EMBL/GenBank/DDBJ databases">
        <title>Genome sequence of Clostridiales bacterium MT110.</title>
        <authorList>
            <person name="Cao J."/>
        </authorList>
    </citation>
    <scope>NUCLEOTIDE SEQUENCE</scope>
    <source>
        <strain evidence="1">MT110</strain>
    </source>
</reference>